<comment type="caution">
    <text evidence="14">The sequence shown here is derived from an EMBL/GenBank/DDBJ whole genome shotgun (WGS) entry which is preliminary data.</text>
</comment>
<evidence type="ECO:0000256" key="9">
    <source>
        <dbReference type="ARBA" id="ARBA00023277"/>
    </source>
</evidence>
<evidence type="ECO:0000256" key="13">
    <source>
        <dbReference type="RuleBase" id="RU000610"/>
    </source>
</evidence>
<keyword evidence="15" id="KW-1185">Reference proteome</keyword>
<dbReference type="STRING" id="225345.CLCHR_39850"/>
<gene>
    <name evidence="14" type="primary">xylA_2</name>
    <name evidence="11" type="synonym">xylA</name>
    <name evidence="14" type="ORF">CLCHR_39850</name>
</gene>
<feature type="binding site" evidence="11">
    <location>
        <position position="296"/>
    </location>
    <ligand>
        <name>Mg(2+)</name>
        <dbReference type="ChEBI" id="CHEBI:18420"/>
        <label>1</label>
    </ligand>
</feature>
<evidence type="ECO:0000256" key="8">
    <source>
        <dbReference type="ARBA" id="ARBA00023235"/>
    </source>
</evidence>
<dbReference type="NCBIfam" id="TIGR02630">
    <property type="entry name" value="xylose_isom_A"/>
    <property type="match status" value="1"/>
</dbReference>
<evidence type="ECO:0000256" key="5">
    <source>
        <dbReference type="ARBA" id="ARBA00018232"/>
    </source>
</evidence>
<evidence type="ECO:0000256" key="3">
    <source>
        <dbReference type="ARBA" id="ARBA00011881"/>
    </source>
</evidence>
<evidence type="ECO:0000256" key="7">
    <source>
        <dbReference type="ARBA" id="ARBA00022723"/>
    </source>
</evidence>
<dbReference type="GO" id="GO:0000287">
    <property type="term" value="F:magnesium ion binding"/>
    <property type="evidence" value="ECO:0007669"/>
    <property type="project" value="UniProtKB-UniRule"/>
</dbReference>
<reference evidence="14 15" key="1">
    <citation type="submission" date="2017-03" db="EMBL/GenBank/DDBJ databases">
        <title>Genome sequence of Clostridium chromiireducens DSM 23318.</title>
        <authorList>
            <person name="Poehlein A."/>
            <person name="Daniel R."/>
        </authorList>
    </citation>
    <scope>NUCLEOTIDE SEQUENCE [LARGE SCALE GENOMIC DNA]</scope>
    <source>
        <strain evidence="14 15">DSM 23318</strain>
    </source>
</reference>
<evidence type="ECO:0000313" key="14">
    <source>
        <dbReference type="EMBL" id="OPJ58283.1"/>
    </source>
</evidence>
<comment type="subunit">
    <text evidence="3 11 13">Homotetramer.</text>
</comment>
<sequence length="441" mass="50329">MREYFENVSKINYEGADSKNPYSFKYYNPDEVVGDKTMKEHLRFSLSYWHTLTANGSDPFGVGTMIRPWDNETDPMDLAKARMEAAFELMDKLDIEYFCFHDRDIAPEGKTLQETNENLDEIVKLCKSLMEKYNKKLLWGTANCFSNPRYVHGAGTSCNADVFAYAAAQIKKAIEVTKELNGENYVFWGGREGYETLLNTDMGLELDNFARLLQMAVDYAKEIGFTGQFLIEPKPKEPTKHQYDFDTATVLGFLKKYNLDKYFKVNIEANHATLAQHTFQHELHFARVNNFLGSIDANQGDQLLGWDTDQFPTNIYDSTLAMYEILKNGGIAPGGVNFDSKVRRASFEKEDLFLGYIAGMDTFAKGLRVAHKLLENGDLENFVKDRYSSFTQGIGKEIIEGKVGFKELEAYALNNNAIANKSGRQELLESIVNQYIFEDHR</sequence>
<dbReference type="EC" id="5.3.1.5" evidence="4 11"/>
<comment type="similarity">
    <text evidence="2 11 12">Belongs to the xylose isomerase family.</text>
</comment>
<dbReference type="AlphaFoldDB" id="A0A1V4IEA1"/>
<evidence type="ECO:0000256" key="2">
    <source>
        <dbReference type="ARBA" id="ARBA00005765"/>
    </source>
</evidence>
<keyword evidence="6 11" id="KW-0859">Xylose metabolism</keyword>
<feature type="binding site" evidence="11">
    <location>
        <position position="339"/>
    </location>
    <ligand>
        <name>Mg(2+)</name>
        <dbReference type="ChEBI" id="CHEBI:18420"/>
        <label>1</label>
    </ligand>
</feature>
<accession>A0A1V4IEA1</accession>
<feature type="binding site" evidence="11">
    <location>
        <position position="309"/>
    </location>
    <ligand>
        <name>Mg(2+)</name>
        <dbReference type="ChEBI" id="CHEBI:18420"/>
        <label>2</label>
    </ligand>
</feature>
<dbReference type="PROSITE" id="PS51415">
    <property type="entry name" value="XYLOSE_ISOMERASE"/>
    <property type="match status" value="1"/>
</dbReference>
<dbReference type="PANTHER" id="PTHR48408:SF1">
    <property type="entry name" value="XYLOSE ISOMERASE"/>
    <property type="match status" value="1"/>
</dbReference>
<feature type="active site" evidence="11">
    <location>
        <position position="101"/>
    </location>
</feature>
<evidence type="ECO:0000256" key="6">
    <source>
        <dbReference type="ARBA" id="ARBA00022629"/>
    </source>
</evidence>
<dbReference type="HAMAP" id="MF_00455">
    <property type="entry name" value="Xylose_isom_A"/>
    <property type="match status" value="1"/>
</dbReference>
<evidence type="ECO:0000256" key="4">
    <source>
        <dbReference type="ARBA" id="ARBA00011958"/>
    </source>
</evidence>
<dbReference type="Proteomes" id="UP000191056">
    <property type="component" value="Unassembled WGS sequence"/>
</dbReference>
<feature type="binding site" evidence="11">
    <location>
        <position position="232"/>
    </location>
    <ligand>
        <name>Mg(2+)</name>
        <dbReference type="ChEBI" id="CHEBI:18420"/>
        <label>1</label>
    </ligand>
</feature>
<dbReference type="EMBL" id="MZGT01000072">
    <property type="protein sequence ID" value="OPJ58283.1"/>
    <property type="molecule type" value="Genomic_DNA"/>
</dbReference>
<dbReference type="Gene3D" id="3.20.20.150">
    <property type="entry name" value="Divalent-metal-dependent TIM barrel enzymes"/>
    <property type="match status" value="1"/>
</dbReference>
<comment type="catalytic activity">
    <reaction evidence="10 11 12">
        <text>alpha-D-xylose = alpha-D-xylulofuranose</text>
        <dbReference type="Rhea" id="RHEA:22816"/>
        <dbReference type="ChEBI" id="CHEBI:28518"/>
        <dbReference type="ChEBI" id="CHEBI:188998"/>
        <dbReference type="EC" id="5.3.1.5"/>
    </reaction>
</comment>
<name>A0A1V4IEA1_9CLOT</name>
<evidence type="ECO:0000313" key="15">
    <source>
        <dbReference type="Proteomes" id="UP000191056"/>
    </source>
</evidence>
<evidence type="ECO:0000256" key="11">
    <source>
        <dbReference type="HAMAP-Rule" id="MF_00455"/>
    </source>
</evidence>
<dbReference type="RefSeq" id="WP_079441637.1">
    <property type="nucleotide sequence ID" value="NZ_MZGT01000072.1"/>
</dbReference>
<evidence type="ECO:0000256" key="1">
    <source>
        <dbReference type="ARBA" id="ARBA00004496"/>
    </source>
</evidence>
<keyword evidence="8 11" id="KW-0413">Isomerase</keyword>
<feature type="binding site" evidence="11">
    <location>
        <position position="271"/>
    </location>
    <ligand>
        <name>Mg(2+)</name>
        <dbReference type="ChEBI" id="CHEBI:18420"/>
        <label>2</label>
    </ligand>
</feature>
<dbReference type="GO" id="GO:0005737">
    <property type="term" value="C:cytoplasm"/>
    <property type="evidence" value="ECO:0007669"/>
    <property type="project" value="UniProtKB-SubCell"/>
</dbReference>
<dbReference type="InterPro" id="IPR001998">
    <property type="entry name" value="Xylose_isomerase"/>
</dbReference>
<keyword evidence="7 11" id="KW-0479">Metal-binding</keyword>
<protein>
    <recommendedName>
        <fullName evidence="5 11">Xylose isomerase</fullName>
        <ecNumber evidence="4 11">5.3.1.5</ecNumber>
    </recommendedName>
</protein>
<dbReference type="GO" id="GO:0009045">
    <property type="term" value="F:xylose isomerase activity"/>
    <property type="evidence" value="ECO:0007669"/>
    <property type="project" value="UniProtKB-UniRule"/>
</dbReference>
<dbReference type="PRINTS" id="PR00688">
    <property type="entry name" value="XYLOSISMRASE"/>
</dbReference>
<dbReference type="InterPro" id="IPR036237">
    <property type="entry name" value="Xyl_isomerase-like_sf"/>
</dbReference>
<comment type="cofactor">
    <cofactor evidence="11">
        <name>Mg(2+)</name>
        <dbReference type="ChEBI" id="CHEBI:18420"/>
    </cofactor>
    <text evidence="11">Binds 2 magnesium ions per subunit.</text>
</comment>
<dbReference type="InterPro" id="IPR013452">
    <property type="entry name" value="Xylose_isom_bac"/>
</dbReference>
<feature type="active site" evidence="11">
    <location>
        <position position="104"/>
    </location>
</feature>
<dbReference type="GO" id="GO:0042732">
    <property type="term" value="P:D-xylose metabolic process"/>
    <property type="evidence" value="ECO:0007669"/>
    <property type="project" value="UniProtKB-UniRule"/>
</dbReference>
<keyword evidence="11" id="KW-0460">Magnesium</keyword>
<feature type="binding site" evidence="11">
    <location>
        <position position="268"/>
    </location>
    <ligand>
        <name>Mg(2+)</name>
        <dbReference type="ChEBI" id="CHEBI:18420"/>
        <label>1</label>
    </ligand>
</feature>
<dbReference type="FunFam" id="3.20.20.150:FF:000002">
    <property type="entry name" value="Xylose isomerase"/>
    <property type="match status" value="1"/>
</dbReference>
<dbReference type="OrthoDB" id="9763981at2"/>
<proteinExistence type="inferred from homology"/>
<comment type="subcellular location">
    <subcellularLocation>
        <location evidence="1 11 13">Cytoplasm</location>
    </subcellularLocation>
</comment>
<keyword evidence="9 11" id="KW-0119">Carbohydrate metabolism</keyword>
<evidence type="ECO:0000256" key="12">
    <source>
        <dbReference type="RuleBase" id="RU000609"/>
    </source>
</evidence>
<feature type="binding site" evidence="11">
    <location>
        <position position="268"/>
    </location>
    <ligand>
        <name>Mg(2+)</name>
        <dbReference type="ChEBI" id="CHEBI:18420"/>
        <label>2</label>
    </ligand>
</feature>
<keyword evidence="11" id="KW-0963">Cytoplasm</keyword>
<dbReference type="SUPFAM" id="SSF51658">
    <property type="entry name" value="Xylose isomerase-like"/>
    <property type="match status" value="1"/>
</dbReference>
<feature type="binding site" evidence="11">
    <location>
        <position position="307"/>
    </location>
    <ligand>
        <name>Mg(2+)</name>
        <dbReference type="ChEBI" id="CHEBI:18420"/>
        <label>2</label>
    </ligand>
</feature>
<dbReference type="PANTHER" id="PTHR48408">
    <property type="match status" value="1"/>
</dbReference>
<evidence type="ECO:0000256" key="10">
    <source>
        <dbReference type="ARBA" id="ARBA00033659"/>
    </source>
</evidence>
<organism evidence="14 15">
    <name type="scientific">Clostridium chromiireducens</name>
    <dbReference type="NCBI Taxonomy" id="225345"/>
    <lineage>
        <taxon>Bacteria</taxon>
        <taxon>Bacillati</taxon>
        <taxon>Bacillota</taxon>
        <taxon>Clostridia</taxon>
        <taxon>Eubacteriales</taxon>
        <taxon>Clostridiaceae</taxon>
        <taxon>Clostridium</taxon>
    </lineage>
</organism>
<dbReference type="NCBIfam" id="NF003998">
    <property type="entry name" value="PRK05474.1"/>
    <property type="match status" value="1"/>
</dbReference>